<feature type="domain" description="Reverse transcriptase" evidence="1">
    <location>
        <begin position="1"/>
        <end position="147"/>
    </location>
</feature>
<reference evidence="2" key="1">
    <citation type="submission" date="2022-04" db="EMBL/GenBank/DDBJ databases">
        <title>A new insight into Amicula, a genus of tiny marine littoral diatoms with the description of two new tropical species and the largest mitogenome known for a stramenopile.</title>
        <authorList>
            <person name="Gastineau R."/>
            <person name="Li C."/>
            <person name="Ashworth M.P."/>
            <person name="Witkowski A."/>
            <person name="Turmel M."/>
            <person name="Gorecka E."/>
            <person name="Frankovich T.A."/>
            <person name="Wachnicka A."/>
            <person name="Lobban C.S."/>
            <person name="Theriot E.C."/>
            <person name="Otis C."/>
            <person name="Dabek P."/>
            <person name="Binczewska A."/>
            <person name="Lemieux C."/>
        </authorList>
    </citation>
    <scope>NUCLEOTIDE SEQUENCE</scope>
    <source>
        <strain evidence="2">GU52X-4 cfCalB7</strain>
    </source>
</reference>
<dbReference type="InterPro" id="IPR043502">
    <property type="entry name" value="DNA/RNA_pol_sf"/>
</dbReference>
<dbReference type="InterPro" id="IPR051083">
    <property type="entry name" value="GrpII_Intron_Splice-Mob/Def"/>
</dbReference>
<dbReference type="AlphaFoldDB" id="A0A9E9C5T4"/>
<dbReference type="InterPro" id="IPR013597">
    <property type="entry name" value="Mat_intron_G2"/>
</dbReference>
<dbReference type="PROSITE" id="PS50878">
    <property type="entry name" value="RT_POL"/>
    <property type="match status" value="1"/>
</dbReference>
<dbReference type="CDD" id="cd01651">
    <property type="entry name" value="RT_G2_intron"/>
    <property type="match status" value="1"/>
</dbReference>
<sequence>MLLKKLDTFPKMLKQICKWLKVGVFEQNPFNSSETLKKNLEGTLQGGVISPLLANIALNKIEKILKDAVIQVHGARECKGLTVVRYADDIVILHPKLDIKNLCKKELSKFLFTLNLQLNKSKTKIYHTLTQDRLTKKKGFEYLGFHITQRPIDKFKQKKGDRPYWTLTLPSRASVTKHIINLKNTLKKITKREAIIYRLNPKIIGWGNYFRSGTSVKVFNYLDHHLLKLLLSRLKQIHWKRHMKWIVRRYFKRINGYKWTFYFLNKINKEITLTRHAKIDILRHVKVKGDMSIYDDNLI</sequence>
<evidence type="ECO:0000259" key="1">
    <source>
        <dbReference type="PROSITE" id="PS50878"/>
    </source>
</evidence>
<dbReference type="EMBL" id="ON390794">
    <property type="protein sequence ID" value="WAK85039.1"/>
    <property type="molecule type" value="Genomic_DNA"/>
</dbReference>
<organism evidence="2">
    <name type="scientific">Amicula sp. isolate GU52X-4 cfCalB7</name>
    <dbReference type="NCBI Taxonomy" id="3003489"/>
    <lineage>
        <taxon>Eukaryota</taxon>
        <taxon>Sar</taxon>
        <taxon>Stramenopiles</taxon>
        <taxon>Ochrophyta</taxon>
        <taxon>Bacillariophyta</taxon>
        <taxon>Bacillariophyceae</taxon>
        <taxon>Bacillariophycidae</taxon>
        <taxon>Naviculales</taxon>
        <taxon>Naviculaceae</taxon>
        <taxon>Amicula</taxon>
    </lineage>
</organism>
<evidence type="ECO:0000313" key="2">
    <source>
        <dbReference type="EMBL" id="WAK85039.1"/>
    </source>
</evidence>
<geneLocation type="mitochondrion" evidence="2"/>
<proteinExistence type="predicted"/>
<name>A0A9E9C5T4_9STRA</name>
<keyword evidence="2" id="KW-0496">Mitochondrion</keyword>
<dbReference type="PANTHER" id="PTHR34047:SF8">
    <property type="entry name" value="PROTEIN YKFC"/>
    <property type="match status" value="1"/>
</dbReference>
<protein>
    <recommendedName>
        <fullName evidence="1">Reverse transcriptase domain-containing protein</fullName>
    </recommendedName>
</protein>
<dbReference type="Pfam" id="PF00078">
    <property type="entry name" value="RVT_1"/>
    <property type="match status" value="1"/>
</dbReference>
<accession>A0A9E9C5T4</accession>
<dbReference type="InterPro" id="IPR000477">
    <property type="entry name" value="RT_dom"/>
</dbReference>
<dbReference type="Pfam" id="PF08388">
    <property type="entry name" value="GIIM"/>
    <property type="match status" value="1"/>
</dbReference>
<dbReference type="SUPFAM" id="SSF56672">
    <property type="entry name" value="DNA/RNA polymerases"/>
    <property type="match status" value="1"/>
</dbReference>
<gene>
    <name evidence="2" type="primary">orf164</name>
</gene>
<dbReference type="PANTHER" id="PTHR34047">
    <property type="entry name" value="NUCLEAR INTRON MATURASE 1, MITOCHONDRIAL-RELATED"/>
    <property type="match status" value="1"/>
</dbReference>